<dbReference type="Pfam" id="PF07166">
    <property type="entry name" value="DUF1398"/>
    <property type="match status" value="1"/>
</dbReference>
<dbReference type="InterPro" id="IPR009833">
    <property type="entry name" value="DUF1398"/>
</dbReference>
<evidence type="ECO:0000313" key="1">
    <source>
        <dbReference type="EMBL" id="MDR6528431.1"/>
    </source>
</evidence>
<dbReference type="EMBL" id="JAVDQY010000005">
    <property type="protein sequence ID" value="MDR6528431.1"/>
    <property type="molecule type" value="Genomic_DNA"/>
</dbReference>
<dbReference type="AlphaFoldDB" id="A0AAE3YE64"/>
<proteinExistence type="predicted"/>
<dbReference type="SUPFAM" id="SSF160419">
    <property type="entry name" value="YdfO-like"/>
    <property type="match status" value="1"/>
</dbReference>
<dbReference type="InterPro" id="IPR036696">
    <property type="entry name" value="YdfO-like_sf"/>
</dbReference>
<evidence type="ECO:0000313" key="2">
    <source>
        <dbReference type="Proteomes" id="UP001184861"/>
    </source>
</evidence>
<dbReference type="RefSeq" id="WP_309947693.1">
    <property type="nucleotide sequence ID" value="NZ_JAVDQY010000005.1"/>
</dbReference>
<dbReference type="Gene3D" id="3.30.1810.10">
    <property type="entry name" value="YdfO-like"/>
    <property type="match status" value="1"/>
</dbReference>
<organism evidence="1 2">
    <name type="scientific">Chryseobacterium rhizosphaerae</name>
    <dbReference type="NCBI Taxonomy" id="395937"/>
    <lineage>
        <taxon>Bacteria</taxon>
        <taxon>Pseudomonadati</taxon>
        <taxon>Bacteroidota</taxon>
        <taxon>Flavobacteriia</taxon>
        <taxon>Flavobacteriales</taxon>
        <taxon>Weeksellaceae</taxon>
        <taxon>Chryseobacterium group</taxon>
        <taxon>Chryseobacterium</taxon>
    </lineage>
</organism>
<comment type="caution">
    <text evidence="1">The sequence shown here is derived from an EMBL/GenBank/DDBJ whole genome shotgun (WGS) entry which is preliminary data.</text>
</comment>
<dbReference type="Proteomes" id="UP001184861">
    <property type="component" value="Unassembled WGS sequence"/>
</dbReference>
<gene>
    <name evidence="1" type="ORF">J2787_003868</name>
</gene>
<reference evidence="1" key="1">
    <citation type="submission" date="2023-07" db="EMBL/GenBank/DDBJ databases">
        <title>Sorghum-associated microbial communities from plants grown in Nebraska, USA.</title>
        <authorList>
            <person name="Schachtman D."/>
        </authorList>
    </citation>
    <scope>NUCLEOTIDE SEQUENCE</scope>
    <source>
        <strain evidence="1">DS2360</strain>
    </source>
</reference>
<accession>A0AAE3YE64</accession>
<name>A0AAE3YE64_9FLAO</name>
<sequence length="130" mass="15026">MKFRLEDIKTEHQKVKSGADFPPYIQAIKRLGVSHYITYVSDGHTEYFDTDHQSIQTGSQYQNITVSENINLENFKRRLQLHQQGGTDYMTFCNDCAAYGVEGWKMDLNAMTCTYFSKNNDEVLVERIPG</sequence>
<protein>
    <submittedName>
        <fullName evidence="1">Uncharacterized protein YbcV (DUF1398 family)</fullName>
    </submittedName>
</protein>